<reference evidence="1 2" key="1">
    <citation type="submission" date="2018-12" db="EMBL/GenBank/DDBJ databases">
        <authorList>
            <consortium name="Pathogen Informatics"/>
        </authorList>
    </citation>
    <scope>NUCLEOTIDE SEQUENCE [LARGE SCALE GENOMIC DNA]</scope>
    <source>
        <strain evidence="1 2">NCTC13652</strain>
    </source>
</reference>
<keyword evidence="2" id="KW-1185">Reference proteome</keyword>
<protein>
    <submittedName>
        <fullName evidence="1">Uncharacterized protein</fullName>
    </submittedName>
</protein>
<accession>A0A3Q9UQQ3</accession>
<dbReference type="AlphaFoldDB" id="A0A3Q9UQQ3"/>
<name>A0A3Q9UQQ3_9ACTN</name>
<proteinExistence type="predicted"/>
<dbReference type="EMBL" id="LR134473">
    <property type="protein sequence ID" value="VEI03877.1"/>
    <property type="molecule type" value="Genomic_DNA"/>
</dbReference>
<sequence length="75" mass="8627">MTLTTIKVSPEVRDLLKEQAAAEHRTLGEHLRYLASLADKQKRFERLRAEIDATPAKDLASYRQETAWWESAQDA</sequence>
<dbReference type="RefSeq" id="WP_028703985.1">
    <property type="nucleotide sequence ID" value="NZ_CP025571.1"/>
</dbReference>
<dbReference type="Proteomes" id="UP000277858">
    <property type="component" value="Chromosome"/>
</dbReference>
<dbReference type="GeneID" id="82884855"/>
<evidence type="ECO:0000313" key="1">
    <source>
        <dbReference type="EMBL" id="VEI03877.1"/>
    </source>
</evidence>
<dbReference type="OrthoDB" id="5149205at2"/>
<gene>
    <name evidence="1" type="ORF">NCTC13652_02091</name>
</gene>
<organism evidence="1 2">
    <name type="scientific">Acidipropionibacterium jensenii</name>
    <dbReference type="NCBI Taxonomy" id="1749"/>
    <lineage>
        <taxon>Bacteria</taxon>
        <taxon>Bacillati</taxon>
        <taxon>Actinomycetota</taxon>
        <taxon>Actinomycetes</taxon>
        <taxon>Propionibacteriales</taxon>
        <taxon>Propionibacteriaceae</taxon>
        <taxon>Acidipropionibacterium</taxon>
    </lineage>
</organism>
<evidence type="ECO:0000313" key="2">
    <source>
        <dbReference type="Proteomes" id="UP000277858"/>
    </source>
</evidence>